<keyword evidence="2" id="KW-0489">Methyltransferase</keyword>
<evidence type="ECO:0000259" key="1">
    <source>
        <dbReference type="Pfam" id="PF05050"/>
    </source>
</evidence>
<evidence type="ECO:0000313" key="2">
    <source>
        <dbReference type="EMBL" id="MCC9643731.1"/>
    </source>
</evidence>
<reference evidence="2" key="1">
    <citation type="submission" date="2021-11" db="EMBL/GenBank/DDBJ databases">
        <title>Genome sequence.</title>
        <authorList>
            <person name="Sun Q."/>
        </authorList>
    </citation>
    <scope>NUCLEOTIDE SEQUENCE</scope>
    <source>
        <strain evidence="2">JC740</strain>
    </source>
</reference>
<dbReference type="Gene3D" id="3.40.50.150">
    <property type="entry name" value="Vaccinia Virus protein VP39"/>
    <property type="match status" value="1"/>
</dbReference>
<dbReference type="GO" id="GO:0008168">
    <property type="term" value="F:methyltransferase activity"/>
    <property type="evidence" value="ECO:0007669"/>
    <property type="project" value="UniProtKB-KW"/>
</dbReference>
<protein>
    <submittedName>
        <fullName evidence="2">FkbM family methyltransferase</fullName>
    </submittedName>
</protein>
<dbReference type="EMBL" id="JAJKFW010000025">
    <property type="protein sequence ID" value="MCC9643731.1"/>
    <property type="molecule type" value="Genomic_DNA"/>
</dbReference>
<dbReference type="Proteomes" id="UP001430306">
    <property type="component" value="Unassembled WGS sequence"/>
</dbReference>
<accession>A0ABS8NJN4</accession>
<feature type="domain" description="Methyltransferase FkbM" evidence="1">
    <location>
        <begin position="34"/>
        <end position="207"/>
    </location>
</feature>
<evidence type="ECO:0000313" key="3">
    <source>
        <dbReference type="Proteomes" id="UP001430306"/>
    </source>
</evidence>
<dbReference type="PANTHER" id="PTHR36973:SF4">
    <property type="entry name" value="NODULATION PROTEIN"/>
    <property type="match status" value="1"/>
</dbReference>
<dbReference type="InterPro" id="IPR029063">
    <property type="entry name" value="SAM-dependent_MTases_sf"/>
</dbReference>
<keyword evidence="3" id="KW-1185">Reference proteome</keyword>
<gene>
    <name evidence="2" type="ORF">LOC71_15705</name>
</gene>
<dbReference type="Pfam" id="PF05050">
    <property type="entry name" value="Methyltransf_21"/>
    <property type="match status" value="1"/>
</dbReference>
<name>A0ABS8NJN4_9BACT</name>
<comment type="caution">
    <text evidence="2">The sequence shown here is derived from an EMBL/GenBank/DDBJ whole genome shotgun (WGS) entry which is preliminary data.</text>
</comment>
<dbReference type="SUPFAM" id="SSF53335">
    <property type="entry name" value="S-adenosyl-L-methionine-dependent methyltransferases"/>
    <property type="match status" value="1"/>
</dbReference>
<dbReference type="InterPro" id="IPR006342">
    <property type="entry name" value="FkbM_mtfrase"/>
</dbReference>
<sequence>MFNYLLKYSRRKIDPIDLLQRLTEGKGEYRSLVHVGAHLGQERSNYESKGYRKILWIEGSEEIHAKLASSLLKHDGPAEHSTACALLSDRDGDELGLRCFSNDGMSNSIFAPADQLKQRWPTVQETGEVEVQRSVTLDRLLADTPFSQNCDVLVVDVQGAELLVLKGGLATLQRVKAVVCEVSTVPYYDGGVLFDELNQFMESHGFQAMSTPRRHGDMLFMPKTARAKQAA</sequence>
<organism evidence="2 3">
    <name type="scientific">Rhodopirellula halodulae</name>
    <dbReference type="NCBI Taxonomy" id="2894198"/>
    <lineage>
        <taxon>Bacteria</taxon>
        <taxon>Pseudomonadati</taxon>
        <taxon>Planctomycetota</taxon>
        <taxon>Planctomycetia</taxon>
        <taxon>Pirellulales</taxon>
        <taxon>Pirellulaceae</taxon>
        <taxon>Rhodopirellula</taxon>
    </lineage>
</organism>
<dbReference type="InterPro" id="IPR053188">
    <property type="entry name" value="FkbM_Methyltransferase"/>
</dbReference>
<dbReference type="PANTHER" id="PTHR36973">
    <property type="entry name" value="SLL1456 PROTEIN-RELATED"/>
    <property type="match status" value="1"/>
</dbReference>
<dbReference type="GO" id="GO:0032259">
    <property type="term" value="P:methylation"/>
    <property type="evidence" value="ECO:0007669"/>
    <property type="project" value="UniProtKB-KW"/>
</dbReference>
<keyword evidence="2" id="KW-0808">Transferase</keyword>
<proteinExistence type="predicted"/>
<dbReference type="RefSeq" id="WP_230274678.1">
    <property type="nucleotide sequence ID" value="NZ_JAJKFW010000025.1"/>
</dbReference>
<dbReference type="NCBIfam" id="TIGR01444">
    <property type="entry name" value="fkbM_fam"/>
    <property type="match status" value="1"/>
</dbReference>